<evidence type="ECO:0000313" key="12">
    <source>
        <dbReference type="EnsemblMetazoa" id="HelroP148155"/>
    </source>
</evidence>
<dbReference type="EnsemblMetazoa" id="HelroT148155">
    <property type="protein sequence ID" value="HelroP148155"/>
    <property type="gene ID" value="HelroG148155"/>
</dbReference>
<dbReference type="PANTHER" id="PTHR24394">
    <property type="entry name" value="ZINC FINGER PROTEIN"/>
    <property type="match status" value="1"/>
</dbReference>
<dbReference type="InParanoid" id="T1EK57"/>
<keyword evidence="6" id="KW-0805">Transcription regulation</keyword>
<keyword evidence="4 9" id="KW-0863">Zinc-finger</keyword>
<evidence type="ECO:0000256" key="3">
    <source>
        <dbReference type="ARBA" id="ARBA00022737"/>
    </source>
</evidence>
<dbReference type="GO" id="GO:0045892">
    <property type="term" value="P:negative regulation of DNA-templated transcription"/>
    <property type="evidence" value="ECO:0007669"/>
    <property type="project" value="UniProtKB-ARBA"/>
</dbReference>
<feature type="domain" description="C2H2-type" evidence="10">
    <location>
        <begin position="29"/>
        <end position="51"/>
    </location>
</feature>
<keyword evidence="5" id="KW-0862">Zinc</keyword>
<dbReference type="FunFam" id="3.30.160.60:FF:002239">
    <property type="entry name" value="Zinc finger protein 226"/>
    <property type="match status" value="1"/>
</dbReference>
<dbReference type="InterPro" id="IPR013087">
    <property type="entry name" value="Znf_C2H2_type"/>
</dbReference>
<organism evidence="12 13">
    <name type="scientific">Helobdella robusta</name>
    <name type="common">Californian leech</name>
    <dbReference type="NCBI Taxonomy" id="6412"/>
    <lineage>
        <taxon>Eukaryota</taxon>
        <taxon>Metazoa</taxon>
        <taxon>Spiralia</taxon>
        <taxon>Lophotrochozoa</taxon>
        <taxon>Annelida</taxon>
        <taxon>Clitellata</taxon>
        <taxon>Hirudinea</taxon>
        <taxon>Rhynchobdellida</taxon>
        <taxon>Glossiphoniidae</taxon>
        <taxon>Helobdella</taxon>
    </lineage>
</organism>
<dbReference type="eggNOG" id="KOG1721">
    <property type="taxonomic scope" value="Eukaryota"/>
</dbReference>
<dbReference type="FunFam" id="3.30.160.60:FF:000634">
    <property type="entry name" value="Zinc finger X-chromosomal protein"/>
    <property type="match status" value="1"/>
</dbReference>
<evidence type="ECO:0000256" key="4">
    <source>
        <dbReference type="ARBA" id="ARBA00022771"/>
    </source>
</evidence>
<proteinExistence type="predicted"/>
<dbReference type="EMBL" id="KB097536">
    <property type="protein sequence ID" value="ESN95299.1"/>
    <property type="molecule type" value="Genomic_DNA"/>
</dbReference>
<dbReference type="SMART" id="SM00355">
    <property type="entry name" value="ZnF_C2H2"/>
    <property type="match status" value="2"/>
</dbReference>
<keyword evidence="7" id="KW-0804">Transcription</keyword>
<dbReference type="HOGENOM" id="CLU_002678_42_25_1"/>
<reference evidence="13" key="1">
    <citation type="submission" date="2012-12" db="EMBL/GenBank/DDBJ databases">
        <authorList>
            <person name="Hellsten U."/>
            <person name="Grimwood J."/>
            <person name="Chapman J.A."/>
            <person name="Shapiro H."/>
            <person name="Aerts A."/>
            <person name="Otillar R.P."/>
            <person name="Terry A.Y."/>
            <person name="Boore J.L."/>
            <person name="Simakov O."/>
            <person name="Marletaz F."/>
            <person name="Cho S.-J."/>
            <person name="Edsinger-Gonzales E."/>
            <person name="Havlak P."/>
            <person name="Kuo D.-H."/>
            <person name="Larsson T."/>
            <person name="Lv J."/>
            <person name="Arendt D."/>
            <person name="Savage R."/>
            <person name="Osoegawa K."/>
            <person name="de Jong P."/>
            <person name="Lindberg D.R."/>
            <person name="Seaver E.C."/>
            <person name="Weisblat D.A."/>
            <person name="Putnam N.H."/>
            <person name="Grigoriev I.V."/>
            <person name="Rokhsar D.S."/>
        </authorList>
    </citation>
    <scope>NUCLEOTIDE SEQUENCE</scope>
</reference>
<evidence type="ECO:0000256" key="5">
    <source>
        <dbReference type="ARBA" id="ARBA00022833"/>
    </source>
</evidence>
<evidence type="ECO:0000256" key="9">
    <source>
        <dbReference type="PROSITE-ProRule" id="PRU00042"/>
    </source>
</evidence>
<keyword evidence="8" id="KW-0539">Nucleus</keyword>
<evidence type="ECO:0000313" key="11">
    <source>
        <dbReference type="EMBL" id="ESN95299.1"/>
    </source>
</evidence>
<keyword evidence="13" id="KW-1185">Reference proteome</keyword>
<evidence type="ECO:0000313" key="13">
    <source>
        <dbReference type="Proteomes" id="UP000015101"/>
    </source>
</evidence>
<evidence type="ECO:0000259" key="10">
    <source>
        <dbReference type="PROSITE" id="PS50157"/>
    </source>
</evidence>
<keyword evidence="3" id="KW-0677">Repeat</keyword>
<dbReference type="GeneID" id="20196957"/>
<dbReference type="Proteomes" id="UP000015101">
    <property type="component" value="Unassembled WGS sequence"/>
</dbReference>
<reference evidence="11 13" key="2">
    <citation type="journal article" date="2013" name="Nature">
        <title>Insights into bilaterian evolution from three spiralian genomes.</title>
        <authorList>
            <person name="Simakov O."/>
            <person name="Marletaz F."/>
            <person name="Cho S.J."/>
            <person name="Edsinger-Gonzales E."/>
            <person name="Havlak P."/>
            <person name="Hellsten U."/>
            <person name="Kuo D.H."/>
            <person name="Larsson T."/>
            <person name="Lv J."/>
            <person name="Arendt D."/>
            <person name="Savage R."/>
            <person name="Osoegawa K."/>
            <person name="de Jong P."/>
            <person name="Grimwood J."/>
            <person name="Chapman J.A."/>
            <person name="Shapiro H."/>
            <person name="Aerts A."/>
            <person name="Otillar R.P."/>
            <person name="Terry A.Y."/>
            <person name="Boore J.L."/>
            <person name="Grigoriev I.V."/>
            <person name="Lindberg D.R."/>
            <person name="Seaver E.C."/>
            <person name="Weisblat D.A."/>
            <person name="Putnam N.H."/>
            <person name="Rokhsar D.S."/>
        </authorList>
    </citation>
    <scope>NUCLEOTIDE SEQUENCE</scope>
</reference>
<protein>
    <recommendedName>
        <fullName evidence="10">C2H2-type domain-containing protein</fullName>
    </recommendedName>
</protein>
<dbReference type="Pfam" id="PF00096">
    <property type="entry name" value="zf-C2H2"/>
    <property type="match status" value="2"/>
</dbReference>
<feature type="domain" description="C2H2-type" evidence="10">
    <location>
        <begin position="1"/>
        <end position="28"/>
    </location>
</feature>
<dbReference type="PROSITE" id="PS00028">
    <property type="entry name" value="ZINC_FINGER_C2H2_1"/>
    <property type="match status" value="2"/>
</dbReference>
<dbReference type="SUPFAM" id="SSF57667">
    <property type="entry name" value="beta-beta-alpha zinc fingers"/>
    <property type="match status" value="1"/>
</dbReference>
<dbReference type="InterPro" id="IPR036236">
    <property type="entry name" value="Znf_C2H2_sf"/>
</dbReference>
<dbReference type="OMA" id="QHNEVSA"/>
<reference evidence="12" key="3">
    <citation type="submission" date="2015-06" db="UniProtKB">
        <authorList>
            <consortium name="EnsemblMetazoa"/>
        </authorList>
    </citation>
    <scope>IDENTIFICATION</scope>
</reference>
<comment type="subcellular location">
    <subcellularLocation>
        <location evidence="1">Nucleus</location>
    </subcellularLocation>
</comment>
<dbReference type="PANTHER" id="PTHR24394:SF48">
    <property type="entry name" value="ZINC FINGER PROTEIN 771"/>
    <property type="match status" value="1"/>
</dbReference>
<gene>
    <name evidence="12" type="primary">20196957</name>
    <name evidence="11" type="ORF">HELRODRAFT_148155</name>
</gene>
<evidence type="ECO:0000256" key="1">
    <source>
        <dbReference type="ARBA" id="ARBA00004123"/>
    </source>
</evidence>
<dbReference type="EMBL" id="AMQM01006905">
    <property type="status" value="NOT_ANNOTATED_CDS"/>
    <property type="molecule type" value="Genomic_DNA"/>
</dbReference>
<keyword evidence="2" id="KW-0479">Metal-binding</keyword>
<dbReference type="GO" id="GO:0008270">
    <property type="term" value="F:zinc ion binding"/>
    <property type="evidence" value="ECO:0007669"/>
    <property type="project" value="UniProtKB-KW"/>
</dbReference>
<dbReference type="OrthoDB" id="40579at2759"/>
<evidence type="ECO:0000256" key="7">
    <source>
        <dbReference type="ARBA" id="ARBA00023163"/>
    </source>
</evidence>
<evidence type="ECO:0000256" key="2">
    <source>
        <dbReference type="ARBA" id="ARBA00022723"/>
    </source>
</evidence>
<dbReference type="Gene3D" id="3.30.160.60">
    <property type="entry name" value="Classic Zinc Finger"/>
    <property type="match status" value="2"/>
</dbReference>
<accession>T1EK57</accession>
<evidence type="ECO:0000256" key="6">
    <source>
        <dbReference type="ARBA" id="ARBA00023015"/>
    </source>
</evidence>
<dbReference type="GO" id="GO:0005634">
    <property type="term" value="C:nucleus"/>
    <property type="evidence" value="ECO:0007669"/>
    <property type="project" value="UniProtKB-SubCell"/>
</dbReference>
<dbReference type="GO" id="GO:0043565">
    <property type="term" value="F:sequence-specific DNA binding"/>
    <property type="evidence" value="ECO:0007669"/>
    <property type="project" value="UniProtKB-ARBA"/>
</dbReference>
<dbReference type="KEGG" id="hro:HELRODRAFT_148155"/>
<sequence>YTCDICGRSFSRTNTLVTHRRIHSGEKPFCCEVCGRAFRQPGNLTRHKLIH</sequence>
<dbReference type="STRING" id="6412.T1EK57"/>
<dbReference type="CTD" id="20196957"/>
<evidence type="ECO:0000256" key="8">
    <source>
        <dbReference type="ARBA" id="ARBA00023242"/>
    </source>
</evidence>
<dbReference type="RefSeq" id="XP_009026697.1">
    <property type="nucleotide sequence ID" value="XM_009028449.1"/>
</dbReference>
<dbReference type="AlphaFoldDB" id="T1EK57"/>
<dbReference type="PROSITE" id="PS50157">
    <property type="entry name" value="ZINC_FINGER_C2H2_2"/>
    <property type="match status" value="2"/>
</dbReference>
<name>T1EK57_HELRO</name>